<dbReference type="FunFam" id="3.60.10.10:FF:000060">
    <property type="entry name" value="Uncharacterized protein, isoform C"/>
    <property type="match status" value="1"/>
</dbReference>
<dbReference type="GO" id="GO:0005886">
    <property type="term" value="C:plasma membrane"/>
    <property type="evidence" value="ECO:0007669"/>
    <property type="project" value="TreeGrafter"/>
</dbReference>
<dbReference type="STRING" id="199890.A0A182PWE1"/>
<proteinExistence type="inferred from homology"/>
<name>A0A182PWE1_9DIPT</name>
<reference evidence="3" key="2">
    <citation type="submission" date="2020-05" db="UniProtKB">
        <authorList>
            <consortium name="EnsemblMetazoa"/>
        </authorList>
    </citation>
    <scope>IDENTIFICATION</scope>
    <source>
        <strain evidence="3">Epiroticus2</strain>
    </source>
</reference>
<keyword evidence="4" id="KW-1185">Reference proteome</keyword>
<dbReference type="Gene3D" id="3.60.10.10">
    <property type="entry name" value="Endonuclease/exonuclease/phosphatase"/>
    <property type="match status" value="1"/>
</dbReference>
<dbReference type="EnsemblMetazoa" id="AEPI011278-RA">
    <property type="protein sequence ID" value="AEPI011278-PA"/>
    <property type="gene ID" value="AEPI011278"/>
</dbReference>
<dbReference type="Proteomes" id="UP000075885">
    <property type="component" value="Unassembled WGS sequence"/>
</dbReference>
<feature type="domain" description="Inositol polyphosphate-related phosphatase" evidence="2">
    <location>
        <begin position="51"/>
        <end position="362"/>
    </location>
</feature>
<reference evidence="4" key="1">
    <citation type="submission" date="2013-03" db="EMBL/GenBank/DDBJ databases">
        <title>The Genome Sequence of Anopheles epiroticus epiroticus2.</title>
        <authorList>
            <consortium name="The Broad Institute Genomics Platform"/>
            <person name="Neafsey D.E."/>
            <person name="Howell P."/>
            <person name="Walker B."/>
            <person name="Young S.K."/>
            <person name="Zeng Q."/>
            <person name="Gargeya S."/>
            <person name="Fitzgerald M."/>
            <person name="Haas B."/>
            <person name="Abouelleil A."/>
            <person name="Allen A.W."/>
            <person name="Alvarado L."/>
            <person name="Arachchi H.M."/>
            <person name="Berlin A.M."/>
            <person name="Chapman S.B."/>
            <person name="Gainer-Dewar J."/>
            <person name="Goldberg J."/>
            <person name="Griggs A."/>
            <person name="Gujja S."/>
            <person name="Hansen M."/>
            <person name="Howarth C."/>
            <person name="Imamovic A."/>
            <person name="Ireland A."/>
            <person name="Larimer J."/>
            <person name="McCowan C."/>
            <person name="Murphy C."/>
            <person name="Pearson M."/>
            <person name="Poon T.W."/>
            <person name="Priest M."/>
            <person name="Roberts A."/>
            <person name="Saif S."/>
            <person name="Shea T."/>
            <person name="Sisk P."/>
            <person name="Sykes S."/>
            <person name="Wortman J."/>
            <person name="Nusbaum C."/>
            <person name="Birren B."/>
        </authorList>
    </citation>
    <scope>NUCLEOTIDE SEQUENCE [LARGE SCALE GENOMIC DNA]</scope>
    <source>
        <strain evidence="4">Epiroticus2</strain>
    </source>
</reference>
<dbReference type="GO" id="GO:0046856">
    <property type="term" value="P:phosphatidylinositol dephosphorylation"/>
    <property type="evidence" value="ECO:0007669"/>
    <property type="project" value="InterPro"/>
</dbReference>
<organism evidence="3 4">
    <name type="scientific">Anopheles epiroticus</name>
    <dbReference type="NCBI Taxonomy" id="199890"/>
    <lineage>
        <taxon>Eukaryota</taxon>
        <taxon>Metazoa</taxon>
        <taxon>Ecdysozoa</taxon>
        <taxon>Arthropoda</taxon>
        <taxon>Hexapoda</taxon>
        <taxon>Insecta</taxon>
        <taxon>Pterygota</taxon>
        <taxon>Neoptera</taxon>
        <taxon>Endopterygota</taxon>
        <taxon>Diptera</taxon>
        <taxon>Nematocera</taxon>
        <taxon>Culicoidea</taxon>
        <taxon>Culicidae</taxon>
        <taxon>Anophelinae</taxon>
        <taxon>Anopheles</taxon>
    </lineage>
</organism>
<evidence type="ECO:0000259" key="2">
    <source>
        <dbReference type="SMART" id="SM00128"/>
    </source>
</evidence>
<evidence type="ECO:0000313" key="3">
    <source>
        <dbReference type="EnsemblMetazoa" id="AEPI011278-PA"/>
    </source>
</evidence>
<dbReference type="Pfam" id="PF22669">
    <property type="entry name" value="Exo_endo_phos2"/>
    <property type="match status" value="1"/>
</dbReference>
<protein>
    <recommendedName>
        <fullName evidence="2">Inositol polyphosphate-related phosphatase domain-containing protein</fullName>
    </recommendedName>
</protein>
<dbReference type="GO" id="GO:0001726">
    <property type="term" value="C:ruffle"/>
    <property type="evidence" value="ECO:0007669"/>
    <property type="project" value="TreeGrafter"/>
</dbReference>
<dbReference type="VEuPathDB" id="VectorBase:AEPI011278"/>
<evidence type="ECO:0000313" key="4">
    <source>
        <dbReference type="Proteomes" id="UP000075885"/>
    </source>
</evidence>
<dbReference type="SUPFAM" id="SSF56219">
    <property type="entry name" value="DNase I-like"/>
    <property type="match status" value="1"/>
</dbReference>
<dbReference type="PANTHER" id="PTHR11200">
    <property type="entry name" value="INOSITOL 5-PHOSPHATASE"/>
    <property type="match status" value="1"/>
</dbReference>
<comment type="similarity">
    <text evidence="1">Belongs to the inositol 1,4,5-trisphosphate 5-phosphatase type II family.</text>
</comment>
<dbReference type="AlphaFoldDB" id="A0A182PWE1"/>
<accession>A0A182PWE1</accession>
<dbReference type="InterPro" id="IPR000300">
    <property type="entry name" value="IPPc"/>
</dbReference>
<dbReference type="GO" id="GO:0005737">
    <property type="term" value="C:cytoplasm"/>
    <property type="evidence" value="ECO:0007669"/>
    <property type="project" value="TreeGrafter"/>
</dbReference>
<sequence length="580" mass="67645">MFGRKSSKRRRKSYPVKQDHRTYQACSIFFKSSNRVMVTVNLESLARLVPLALRIYIVTWNVSTKFPENISLNKLLGLENRPDQDTHLPDFFVIGLQEVNAQPQNTLYNLFKDDLWTQKFKEVLKERDYVVIKTEQMQGLLLSVFARRKHLLHLRQVETEYTRTGLGGIWGNKGAVSIRMNVYGSSICLVNAHLAAHDHMLEERINDYERIVQEQKFHVKAKETIFDHDYVFWFGDLNFRLTGEATTSADEIRAMVARDELKQLIEKDQLLLVRREGRAFTQLQERLPQFPPTFKFEHGSNDYDMKRRPAWTDRILYAVNENNYRNVRLTVEQTSYKSHPSYSISDHKPVTSEFTLKASRDENGNLYATTASSRKLKTIRRKKRRPVALHTARTVNRKPQYSAEHFRKQHNNRLSYKLAMANNTDVHSFDGLVADLIDYGQVYEDTTERTITFKPIELWLVGEPNTIEYVIPNGFDEGNADWIGIYRENFTSLSEYLAYEYTETYKDKQHQLNEQQLQHMQNTRTVQLTFSENVSLPLGTRYQLLYFQSTGTRGVTGLVGISPAFAVEKRCPSPSFDEID</sequence>
<dbReference type="PANTHER" id="PTHR11200:SF275">
    <property type="entry name" value="LD06095P"/>
    <property type="match status" value="1"/>
</dbReference>
<dbReference type="FunFam" id="2.60.40.2840:FF:000009">
    <property type="entry name" value="inositol polyphosphate 5-phosphatase K"/>
    <property type="match status" value="1"/>
</dbReference>
<dbReference type="InterPro" id="IPR036691">
    <property type="entry name" value="Endo/exonu/phosph_ase_sf"/>
</dbReference>
<dbReference type="GO" id="GO:0004439">
    <property type="term" value="F:phosphatidylinositol-4,5-bisphosphate 5-phosphatase activity"/>
    <property type="evidence" value="ECO:0007669"/>
    <property type="project" value="TreeGrafter"/>
</dbReference>
<dbReference type="InterPro" id="IPR041611">
    <property type="entry name" value="SKICH"/>
</dbReference>
<evidence type="ECO:0000256" key="1">
    <source>
        <dbReference type="ARBA" id="ARBA00005910"/>
    </source>
</evidence>
<dbReference type="Pfam" id="PF17751">
    <property type="entry name" value="SKICH"/>
    <property type="match status" value="1"/>
</dbReference>
<dbReference type="SMART" id="SM00128">
    <property type="entry name" value="IPPc"/>
    <property type="match status" value="1"/>
</dbReference>
<dbReference type="Gene3D" id="2.60.40.2840">
    <property type="match status" value="1"/>
</dbReference>
<dbReference type="InterPro" id="IPR046985">
    <property type="entry name" value="IP5"/>
</dbReference>